<accession>Q16TI9</accession>
<evidence type="ECO:0000256" key="1">
    <source>
        <dbReference type="SAM" id="SignalP"/>
    </source>
</evidence>
<organism evidence="2 3">
    <name type="scientific">Aedes aegypti</name>
    <name type="common">Yellowfever mosquito</name>
    <name type="synonym">Culex aegypti</name>
    <dbReference type="NCBI Taxonomy" id="7159"/>
    <lineage>
        <taxon>Eukaryota</taxon>
        <taxon>Metazoa</taxon>
        <taxon>Ecdysozoa</taxon>
        <taxon>Arthropoda</taxon>
        <taxon>Hexapoda</taxon>
        <taxon>Insecta</taxon>
        <taxon>Pterygota</taxon>
        <taxon>Neoptera</taxon>
        <taxon>Endopterygota</taxon>
        <taxon>Diptera</taxon>
        <taxon>Nematocera</taxon>
        <taxon>Culicoidea</taxon>
        <taxon>Culicidae</taxon>
        <taxon>Culicinae</taxon>
        <taxon>Aedini</taxon>
        <taxon>Aedes</taxon>
        <taxon>Stegomyia</taxon>
    </lineage>
</organism>
<proteinExistence type="predicted"/>
<name>Q16TI9_AEDAE</name>
<dbReference type="PaxDb" id="7159-AAEL010218-PA"/>
<reference evidence="2" key="3">
    <citation type="submission" date="2012-09" db="EMBL/GenBank/DDBJ databases">
        <authorList>
            <consortium name="VectorBase"/>
        </authorList>
    </citation>
    <scope>NUCLEOTIDE SEQUENCE</scope>
    <source>
        <strain evidence="2">Liverpool</strain>
    </source>
</reference>
<gene>
    <name evidence="2" type="ORF">AaeL_AAEL010218</name>
</gene>
<dbReference type="Proteomes" id="UP000682892">
    <property type="component" value="Unassembled WGS sequence"/>
</dbReference>
<feature type="non-terminal residue" evidence="2">
    <location>
        <position position="83"/>
    </location>
</feature>
<feature type="chain" id="PRO_5004185331" evidence="1">
    <location>
        <begin position="27"/>
        <end position="83"/>
    </location>
</feature>
<reference evidence="2" key="2">
    <citation type="journal article" date="2007" name="Science">
        <title>Genome sequence of Aedes aegypti, a major arbovirus vector.</title>
        <authorList>
            <person name="Nene V."/>
            <person name="Wortman J.R."/>
            <person name="Lawson D."/>
            <person name="Haas B."/>
            <person name="Kodira C."/>
            <person name="Tu Z.J."/>
            <person name="Loftus B."/>
            <person name="Xi Z."/>
            <person name="Megy K."/>
            <person name="Grabherr M."/>
            <person name="Ren Q."/>
            <person name="Zdobnov E.M."/>
            <person name="Lobo N.F."/>
            <person name="Campbell K.S."/>
            <person name="Brown S.E."/>
            <person name="Bonaldo M.F."/>
            <person name="Zhu J."/>
            <person name="Sinkins S.P."/>
            <person name="Hogenkamp D.G."/>
            <person name="Amedeo P."/>
            <person name="Arensburger P."/>
            <person name="Atkinson P.W."/>
            <person name="Bidwell S."/>
            <person name="Biedler J."/>
            <person name="Birney E."/>
            <person name="Bruggner R.V."/>
            <person name="Costas J."/>
            <person name="Coy M.R."/>
            <person name="Crabtree J."/>
            <person name="Crawford M."/>
            <person name="Debruyn B."/>
            <person name="Decaprio D."/>
            <person name="Eiglmeier K."/>
            <person name="Eisenstadt E."/>
            <person name="El-Dorry H."/>
            <person name="Gelbart W.M."/>
            <person name="Gomes S.L."/>
            <person name="Hammond M."/>
            <person name="Hannick L.I."/>
            <person name="Hogan J.R."/>
            <person name="Holmes M.H."/>
            <person name="Jaffe D."/>
            <person name="Johnston J.S."/>
            <person name="Kennedy R.C."/>
            <person name="Koo H."/>
            <person name="Kravitz S."/>
            <person name="Kriventseva E.V."/>
            <person name="Kulp D."/>
            <person name="Labutti K."/>
            <person name="Lee E."/>
            <person name="Li S."/>
            <person name="Lovin D.D."/>
            <person name="Mao C."/>
            <person name="Mauceli E."/>
            <person name="Menck C.F."/>
            <person name="Miller J.R."/>
            <person name="Montgomery P."/>
            <person name="Mori A."/>
            <person name="Nascimento A.L."/>
            <person name="Naveira H.F."/>
            <person name="Nusbaum C."/>
            <person name="O'leary S."/>
            <person name="Orvis J."/>
            <person name="Pertea M."/>
            <person name="Quesneville H."/>
            <person name="Reidenbach K.R."/>
            <person name="Rogers Y.H."/>
            <person name="Roth C.W."/>
            <person name="Schneider J.R."/>
            <person name="Schatz M."/>
            <person name="Shumway M."/>
            <person name="Stanke M."/>
            <person name="Stinson E.O."/>
            <person name="Tubio J.M."/>
            <person name="Vanzee J.P."/>
            <person name="Verjovski-Almeida S."/>
            <person name="Werner D."/>
            <person name="White O."/>
            <person name="Wyder S."/>
            <person name="Zeng Q."/>
            <person name="Zhao Q."/>
            <person name="Zhao Y."/>
            <person name="Hill C.A."/>
            <person name="Raikhel A.S."/>
            <person name="Soares M.B."/>
            <person name="Knudson D.L."/>
            <person name="Lee N.H."/>
            <person name="Galagan J."/>
            <person name="Salzberg S.L."/>
            <person name="Paulsen I.T."/>
            <person name="Dimopoulos G."/>
            <person name="Collins F.H."/>
            <person name="Birren B."/>
            <person name="Fraser-Liggett C.M."/>
            <person name="Severson D.W."/>
        </authorList>
    </citation>
    <scope>NUCLEOTIDE SEQUENCE [LARGE SCALE GENOMIC DNA]</scope>
    <source>
        <strain evidence="2">Liverpool</strain>
    </source>
</reference>
<evidence type="ECO:0000313" key="3">
    <source>
        <dbReference type="Proteomes" id="UP000682892"/>
    </source>
</evidence>
<sequence>TVALTASLSECLLVAFSLSLTSLVSSCDALASLSIVECSICCRCLAELLLLLLSLCCALACGDTTTGNLKAAAATSYVESVPS</sequence>
<protein>
    <submittedName>
        <fullName evidence="2">AAEL010218-PA</fullName>
    </submittedName>
</protein>
<feature type="signal peptide" evidence="1">
    <location>
        <begin position="1"/>
        <end position="26"/>
    </location>
</feature>
<keyword evidence="1" id="KW-0732">Signal</keyword>
<evidence type="ECO:0000313" key="2">
    <source>
        <dbReference type="EMBL" id="EAT37831.1"/>
    </source>
</evidence>
<reference evidence="2" key="1">
    <citation type="submission" date="2005-10" db="EMBL/GenBank/DDBJ databases">
        <authorList>
            <person name="Loftus B.J."/>
            <person name="Nene V.M."/>
            <person name="Hannick L.I."/>
            <person name="Bidwell S."/>
            <person name="Haas B."/>
            <person name="Amedeo P."/>
            <person name="Orvis J."/>
            <person name="Wortman J.R."/>
            <person name="White O.R."/>
            <person name="Salzberg S."/>
            <person name="Shumway M."/>
            <person name="Koo H."/>
            <person name="Zhao Y."/>
            <person name="Holmes M."/>
            <person name="Miller J."/>
            <person name="Schatz M."/>
            <person name="Pop M."/>
            <person name="Pai G."/>
            <person name="Utterback T."/>
            <person name="Rogers Y.-H."/>
            <person name="Kravitz S."/>
            <person name="Fraser C.M."/>
        </authorList>
    </citation>
    <scope>NUCLEOTIDE SEQUENCE</scope>
    <source>
        <strain evidence="2">Liverpool</strain>
    </source>
</reference>
<feature type="non-terminal residue" evidence="2">
    <location>
        <position position="1"/>
    </location>
</feature>
<dbReference type="AlphaFoldDB" id="Q16TI9"/>
<dbReference type="EMBL" id="CH477648">
    <property type="protein sequence ID" value="EAT37831.1"/>
    <property type="molecule type" value="Genomic_DNA"/>
</dbReference>